<evidence type="ECO:0000256" key="1">
    <source>
        <dbReference type="SAM" id="MobiDB-lite"/>
    </source>
</evidence>
<evidence type="ECO:0000313" key="2">
    <source>
        <dbReference type="EMBL" id="ERL90663.1"/>
    </source>
</evidence>
<dbReference type="InterPro" id="IPR036533">
    <property type="entry name" value="BAG_dom_sf"/>
</dbReference>
<accession>U4UEA9</accession>
<organism evidence="2 3">
    <name type="scientific">Dendroctonus ponderosae</name>
    <name type="common">Mountain pine beetle</name>
    <dbReference type="NCBI Taxonomy" id="77166"/>
    <lineage>
        <taxon>Eukaryota</taxon>
        <taxon>Metazoa</taxon>
        <taxon>Ecdysozoa</taxon>
        <taxon>Arthropoda</taxon>
        <taxon>Hexapoda</taxon>
        <taxon>Insecta</taxon>
        <taxon>Pterygota</taxon>
        <taxon>Neoptera</taxon>
        <taxon>Endopterygota</taxon>
        <taxon>Coleoptera</taxon>
        <taxon>Polyphaga</taxon>
        <taxon>Cucujiformia</taxon>
        <taxon>Curculionidae</taxon>
        <taxon>Scolytinae</taxon>
        <taxon>Dendroctonus</taxon>
    </lineage>
</organism>
<reference evidence="2 3" key="1">
    <citation type="journal article" date="2013" name="Genome Biol.">
        <title>Draft genome of the mountain pine beetle, Dendroctonus ponderosae Hopkins, a major forest pest.</title>
        <authorList>
            <person name="Keeling C.I."/>
            <person name="Yuen M.M."/>
            <person name="Liao N.Y."/>
            <person name="Docking T.R."/>
            <person name="Chan S.K."/>
            <person name="Taylor G.A."/>
            <person name="Palmquist D.L."/>
            <person name="Jackman S.D."/>
            <person name="Nguyen A."/>
            <person name="Li M."/>
            <person name="Henderson H."/>
            <person name="Janes J.K."/>
            <person name="Zhao Y."/>
            <person name="Pandoh P."/>
            <person name="Moore R."/>
            <person name="Sperling F.A."/>
            <person name="Huber D.P."/>
            <person name="Birol I."/>
            <person name="Jones S.J."/>
            <person name="Bohlmann J."/>
        </authorList>
    </citation>
    <scope>NUCLEOTIDE SEQUENCE</scope>
</reference>
<feature type="region of interest" description="Disordered" evidence="1">
    <location>
        <begin position="1"/>
        <end position="24"/>
    </location>
</feature>
<gene>
    <name evidence="2" type="ORF">D910_08010</name>
</gene>
<dbReference type="Proteomes" id="UP000030742">
    <property type="component" value="Unassembled WGS sequence"/>
</dbReference>
<protein>
    <submittedName>
        <fullName evidence="2">Uncharacterized protein</fullName>
    </submittedName>
</protein>
<dbReference type="AlphaFoldDB" id="U4UEA9"/>
<feature type="compositionally biased region" description="Basic and acidic residues" evidence="1">
    <location>
        <begin position="97"/>
        <end position="114"/>
    </location>
</feature>
<sequence length="350" mass="39881">MGSVTSKSPLERRNTVARRSQRRTLYNLKPKIDRLNKDIKKFKGITEDVTYVSIKNEIEYYKNDLARKGKDLQPQVRTVYEDIYKRINEAEAALQSKLEDNREKQEKKDAKQKENGGTAQSEIDSGEVLSEVNSNSEDAETVVQVHTDHENTDTQRKTVEIKLIKVVSDEAEPKSPKEVRIISPAEKRKSILKVGVPVMPGAIMNEMSAQSLRSNKQNYELRSASPKSADAIFSRIKDIVENLRNVELEINDFIGTKNGKQYNKIRETLNMYLVELNGITHADQDVIDQIKVCRNYIVSCLNFLDEKATNSGRPESFTSDDEVFENNNVQPVSKVEANFKLQKLLRNTAV</sequence>
<dbReference type="EMBL" id="KB632255">
    <property type="protein sequence ID" value="ERL90663.1"/>
    <property type="molecule type" value="Genomic_DNA"/>
</dbReference>
<dbReference type="SUPFAM" id="SSF63491">
    <property type="entry name" value="BAG domain"/>
    <property type="match status" value="1"/>
</dbReference>
<dbReference type="Gene3D" id="1.20.58.120">
    <property type="entry name" value="BAG domain"/>
    <property type="match status" value="1"/>
</dbReference>
<proteinExistence type="predicted"/>
<evidence type="ECO:0000313" key="3">
    <source>
        <dbReference type="Proteomes" id="UP000030742"/>
    </source>
</evidence>
<feature type="region of interest" description="Disordered" evidence="1">
    <location>
        <begin position="95"/>
        <end position="141"/>
    </location>
</feature>
<name>U4UEA9_DENPD</name>
<dbReference type="OrthoDB" id="6735696at2759"/>
<dbReference type="GO" id="GO:0051087">
    <property type="term" value="F:protein-folding chaperone binding"/>
    <property type="evidence" value="ECO:0007669"/>
    <property type="project" value="InterPro"/>
</dbReference>